<name>A0A8S5VBB5_9CAUD</name>
<sequence>MTELERILRRELYKKSFYDFVKEFWNTCEPNKMIDGNLIKIYCEIFQYMCKDWIGYDERDIKLPKINEDQVLIDIRQNKRNLCLMVPPRHTKSLIFNIMAPVWLWISNPIKAVSISHTGALAGKMNAGRYSIINSEKFQYFFPEIQLVTNKKDSLVDDRGGELYSQNRDAMTGYGGDVVINDDLTNAETARRDQAEMAAAWSYYQNTMPSRINNPNKCVIMNIQQRLAPNDIAGHIMSDPKLAETYVFVTLPAIFEKETFVVCPISGDVIHYNVGDYLWPERFGDYSALRYQVGESIFQTQYLQKPISSDKTVIKKDMIDEADLVETPGIENADIVYASHDFPVKDKDTSDYLGSVLAYRVNSTLYITDCLEKRMAFVKSVEYVRHLDEVYPGSIQIIENKANGSPILQQLQDEVAGMQAFEPGTASKMQRLESASLYMSSHNVIFVRTVFDKMTQTWIYSDALKNLMKRLTDFPFVEHDDIIDAFSMLVLFVFMDKKQMVYGRAFDSANVIDANTMLSQNDYSTIFFNKEGDVWKACEIAVKYSVETKLVLKREIRFKASVEEGLNELVKFANGKTVFIDCSATDGLRGMSNKSVTIEKYDIEDFDKSVTQTNLAFAKKLILIDKSAVLTKADIESFKFAKSKDETVRYVSMKDGLVACIRVALHYYGGIV</sequence>
<dbReference type="EMBL" id="BK016237">
    <property type="protein sequence ID" value="DAG04005.1"/>
    <property type="molecule type" value="Genomic_DNA"/>
</dbReference>
<accession>A0A8S5VBB5</accession>
<organism evidence="1">
    <name type="scientific">Myoviridae sp. ctbEa13</name>
    <dbReference type="NCBI Taxonomy" id="2825136"/>
    <lineage>
        <taxon>Viruses</taxon>
        <taxon>Duplodnaviria</taxon>
        <taxon>Heunggongvirae</taxon>
        <taxon>Uroviricota</taxon>
        <taxon>Caudoviricetes</taxon>
    </lineage>
</organism>
<protein>
    <submittedName>
        <fullName evidence="1">Large Terminase</fullName>
    </submittedName>
</protein>
<reference evidence="1" key="1">
    <citation type="journal article" date="2021" name="Proc. Natl. Acad. Sci. U.S.A.">
        <title>A Catalog of Tens of Thousands of Viruses from Human Metagenomes Reveals Hidden Associations with Chronic Diseases.</title>
        <authorList>
            <person name="Tisza M.J."/>
            <person name="Buck C.B."/>
        </authorList>
    </citation>
    <scope>NUCLEOTIDE SEQUENCE</scope>
    <source>
        <strain evidence="1">CtbEa13</strain>
    </source>
</reference>
<evidence type="ECO:0000313" key="1">
    <source>
        <dbReference type="EMBL" id="DAG04005.1"/>
    </source>
</evidence>
<proteinExistence type="predicted"/>